<evidence type="ECO:0000256" key="1">
    <source>
        <dbReference type="PROSITE-ProRule" id="PRU00325"/>
    </source>
</evidence>
<dbReference type="PANTHER" id="PTHR47718">
    <property type="entry name" value="OS01G0519700 PROTEIN"/>
    <property type="match status" value="1"/>
</dbReference>
<reference evidence="4" key="1">
    <citation type="journal article" date="2014" name="Proc. Natl. Acad. Sci. U.S.A.">
        <title>Extensive sampling of basidiomycete genomes demonstrates inadequacy of the white-rot/brown-rot paradigm for wood decay fungi.</title>
        <authorList>
            <person name="Riley R."/>
            <person name="Salamov A.A."/>
            <person name="Brown D.W."/>
            <person name="Nagy L.G."/>
            <person name="Floudas D."/>
            <person name="Held B.W."/>
            <person name="Levasseur A."/>
            <person name="Lombard V."/>
            <person name="Morin E."/>
            <person name="Otillar R."/>
            <person name="Lindquist E.A."/>
            <person name="Sun H."/>
            <person name="LaButti K.M."/>
            <person name="Schmutz J."/>
            <person name="Jabbour D."/>
            <person name="Luo H."/>
            <person name="Baker S.E."/>
            <person name="Pisabarro A.G."/>
            <person name="Walton J.D."/>
            <person name="Blanchette R.A."/>
            <person name="Henrissat B."/>
            <person name="Martin F."/>
            <person name="Cullen D."/>
            <person name="Hibbett D.S."/>
            <person name="Grigoriev I.V."/>
        </authorList>
    </citation>
    <scope>NUCLEOTIDE SEQUENCE [LARGE SCALE GENOMIC DNA]</scope>
    <source>
        <strain evidence="4">CBS 339.88</strain>
    </source>
</reference>
<evidence type="ECO:0000313" key="4">
    <source>
        <dbReference type="Proteomes" id="UP000027222"/>
    </source>
</evidence>
<sequence length="270" mass="31703">MQHLDGNVDTNLRGVLPPNQWIPFKNDFWTVYRAISPEDFDTKWQQLTGQYPAAQRYLDEELYPCRRQWAWVYVSHKFTCGVRTNRRVEVENRITKAFAGPKKSLKELFDGLNERTDGQSLQETLRVRDVRPLQLVRQFTAPFALLKCYEEMEQSMYYRTRVLQRPDGMRDWSMMNSFRNDNSHISTVFMLRLIRGRGLKIKHLVEVTHIGTNALHIVALLPDDNYICDCCMGMSSGLPCRHYFQVLSAIQTLKFNLGIIRPRYSAWSIT</sequence>
<accession>A0A067T8Z8</accession>
<dbReference type="Proteomes" id="UP000027222">
    <property type="component" value="Unassembled WGS sequence"/>
</dbReference>
<dbReference type="HOGENOM" id="CLU_095772_0_0_1"/>
<evidence type="ECO:0000259" key="2">
    <source>
        <dbReference type="PROSITE" id="PS50966"/>
    </source>
</evidence>
<dbReference type="STRING" id="685588.A0A067T8Z8"/>
<dbReference type="AlphaFoldDB" id="A0A067T8Z8"/>
<dbReference type="PANTHER" id="PTHR47718:SF17">
    <property type="entry name" value="PROTEIN FAR1-RELATED SEQUENCE 5-LIKE"/>
    <property type="match status" value="1"/>
</dbReference>
<dbReference type="InterPro" id="IPR007527">
    <property type="entry name" value="Znf_SWIM"/>
</dbReference>
<proteinExistence type="predicted"/>
<evidence type="ECO:0000313" key="3">
    <source>
        <dbReference type="EMBL" id="KDR79616.1"/>
    </source>
</evidence>
<gene>
    <name evidence="3" type="ORF">GALMADRAFT_63504</name>
</gene>
<keyword evidence="1" id="KW-0862">Zinc</keyword>
<feature type="domain" description="SWIM-type" evidence="2">
    <location>
        <begin position="216"/>
        <end position="251"/>
    </location>
</feature>
<dbReference type="OrthoDB" id="3261031at2759"/>
<protein>
    <recommendedName>
        <fullName evidence="2">SWIM-type domain-containing protein</fullName>
    </recommendedName>
</protein>
<keyword evidence="1" id="KW-0479">Metal-binding</keyword>
<dbReference type="EMBL" id="KL142373">
    <property type="protein sequence ID" value="KDR79616.1"/>
    <property type="molecule type" value="Genomic_DNA"/>
</dbReference>
<dbReference type="PROSITE" id="PS50966">
    <property type="entry name" value="ZF_SWIM"/>
    <property type="match status" value="1"/>
</dbReference>
<organism evidence="3 4">
    <name type="scientific">Galerina marginata (strain CBS 339.88)</name>
    <dbReference type="NCBI Taxonomy" id="685588"/>
    <lineage>
        <taxon>Eukaryota</taxon>
        <taxon>Fungi</taxon>
        <taxon>Dikarya</taxon>
        <taxon>Basidiomycota</taxon>
        <taxon>Agaricomycotina</taxon>
        <taxon>Agaricomycetes</taxon>
        <taxon>Agaricomycetidae</taxon>
        <taxon>Agaricales</taxon>
        <taxon>Agaricineae</taxon>
        <taxon>Strophariaceae</taxon>
        <taxon>Galerina</taxon>
    </lineage>
</organism>
<keyword evidence="1" id="KW-0863">Zinc-finger</keyword>
<keyword evidence="4" id="KW-1185">Reference proteome</keyword>
<dbReference type="GO" id="GO:0008270">
    <property type="term" value="F:zinc ion binding"/>
    <property type="evidence" value="ECO:0007669"/>
    <property type="project" value="UniProtKB-KW"/>
</dbReference>
<name>A0A067T8Z8_GALM3</name>